<dbReference type="InterPro" id="IPR010917">
    <property type="entry name" value="TonB_rcpt_CS"/>
</dbReference>
<proteinExistence type="inferred from homology"/>
<feature type="chain" id="PRO_5046801937" evidence="15">
    <location>
        <begin position="26"/>
        <end position="785"/>
    </location>
</feature>
<keyword evidence="6 15" id="KW-0732">Signal</keyword>
<comment type="subcellular location">
    <subcellularLocation>
        <location evidence="1 12">Cell outer membrane</location>
        <topology evidence="1 12">Multi-pass membrane protein</topology>
    </subcellularLocation>
</comment>
<dbReference type="SUPFAM" id="SSF56935">
    <property type="entry name" value="Porins"/>
    <property type="match status" value="1"/>
</dbReference>
<keyword evidence="10 12" id="KW-0472">Membrane</keyword>
<dbReference type="EMBL" id="CP098023">
    <property type="protein sequence ID" value="WKD51463.1"/>
    <property type="molecule type" value="Genomic_DNA"/>
</dbReference>
<evidence type="ECO:0000256" key="9">
    <source>
        <dbReference type="ARBA" id="ARBA00023077"/>
    </source>
</evidence>
<keyword evidence="9 14" id="KW-0798">TonB box</keyword>
<organism evidence="18 19">
    <name type="scientific">Microbulbifer spongiae</name>
    <dbReference type="NCBI Taxonomy" id="2944933"/>
    <lineage>
        <taxon>Bacteria</taxon>
        <taxon>Pseudomonadati</taxon>
        <taxon>Pseudomonadota</taxon>
        <taxon>Gammaproteobacteria</taxon>
        <taxon>Cellvibrionales</taxon>
        <taxon>Microbulbiferaceae</taxon>
        <taxon>Microbulbifer</taxon>
    </lineage>
</organism>
<evidence type="ECO:0000256" key="4">
    <source>
        <dbReference type="ARBA" id="ARBA00022496"/>
    </source>
</evidence>
<keyword evidence="3 12" id="KW-1134">Transmembrane beta strand</keyword>
<dbReference type="Gene3D" id="2.170.130.10">
    <property type="entry name" value="TonB-dependent receptor, plug domain"/>
    <property type="match status" value="1"/>
</dbReference>
<dbReference type="RefSeq" id="WP_301418764.1">
    <property type="nucleotide sequence ID" value="NZ_CP098023.1"/>
</dbReference>
<dbReference type="InterPro" id="IPR036942">
    <property type="entry name" value="Beta-barrel_TonB_sf"/>
</dbReference>
<evidence type="ECO:0000256" key="6">
    <source>
        <dbReference type="ARBA" id="ARBA00022729"/>
    </source>
</evidence>
<feature type="domain" description="TonB-dependent receptor-like beta-barrel" evidence="16">
    <location>
        <begin position="407"/>
        <end position="755"/>
    </location>
</feature>
<gene>
    <name evidence="18" type="ORF">M8T91_08615</name>
</gene>
<keyword evidence="19" id="KW-1185">Reference proteome</keyword>
<dbReference type="PROSITE" id="PS52016">
    <property type="entry name" value="TONB_DEPENDENT_REC_3"/>
    <property type="match status" value="1"/>
</dbReference>
<accession>A0ABY9EEL0</accession>
<comment type="similarity">
    <text evidence="12 14">Belongs to the TonB-dependent receptor family.</text>
</comment>
<keyword evidence="11 12" id="KW-0998">Cell outer membrane</keyword>
<evidence type="ECO:0000256" key="5">
    <source>
        <dbReference type="ARBA" id="ARBA00022692"/>
    </source>
</evidence>
<dbReference type="Pfam" id="PF00593">
    <property type="entry name" value="TonB_dep_Rec_b-barrel"/>
    <property type="match status" value="1"/>
</dbReference>
<evidence type="ECO:0000256" key="3">
    <source>
        <dbReference type="ARBA" id="ARBA00022452"/>
    </source>
</evidence>
<keyword evidence="5 12" id="KW-0812">Transmembrane</keyword>
<evidence type="ECO:0000256" key="12">
    <source>
        <dbReference type="PROSITE-ProRule" id="PRU01360"/>
    </source>
</evidence>
<evidence type="ECO:0000259" key="17">
    <source>
        <dbReference type="Pfam" id="PF07715"/>
    </source>
</evidence>
<protein>
    <submittedName>
        <fullName evidence="18">TonB-dependent receptor</fullName>
    </submittedName>
</protein>
<feature type="domain" description="TonB-dependent receptor plug" evidence="17">
    <location>
        <begin position="48"/>
        <end position="156"/>
    </location>
</feature>
<sequence length="785" mass="86357">MNSRKTCLASAISLTTLIAANQSLAEPADDGQLEEVVVLGTGATFNSSAVSEAMRKQQSSITSVNALIDNLPGVSVNEGDAYGFDDWSTNISVRGFTISLDEQQIGTTIDGIPNGGSNYGGGAKANRFIDPANLASIEVSQGTSDIASRSLDALGGTIDYRSQDPVDTRRSRMELSAGEFDARRFYYRFDTGTFAGNSKAWISYANQEATDWITETAQNEREHIAAKLVTTLENGTVNTYVSYDDIHENNYQRIYSETQFKEFPEDDFLRGKWVGIPYIDQLYRRGWSTLRKNLLAYSQFEYDLTERLNLHAGLYYHTNSGRGDWVPPYLVDITDDGNAGQSEFLGGSTAYGGLQTGQIFYVDANGNALTPIDGCISSVVNIYGQSGPEYDPACYPANAIPVMSYRHTHYKKKRTGLIADFTYNGLIAGFEHELRGGLWYEDATRDEHRDWHKITDATRSADFDAAPYWVQYDRSYPQETRQWYLQDALVIDAITLTLGAKQFFVDVQREDFFGASPDVGINSDSDILISAGLLWATPLENTELFAGYAENFKAIGDSVLERPDSDLDNIDPETSETIELGLRYTGDSFTATATYFENQFENRIIFLDNNTTTGPNYLIGTNGTYFNAGGIESNGLELLLDYDLGESFNLYTSYTLINATYLGSGDAAVDEAQGITPGNTVVGIPEQLFVVGLDWNSELLYGGVSSKFTGDRYVDTNNTWVADAYITTDAYIGINLIEINPALTAVNLNLVVNNLFDTDYLGTVVSGGAWIGAPRTLSLSASVDF</sequence>
<keyword evidence="2 12" id="KW-0813">Transport</keyword>
<evidence type="ECO:0000256" key="7">
    <source>
        <dbReference type="ARBA" id="ARBA00023004"/>
    </source>
</evidence>
<evidence type="ECO:0000256" key="10">
    <source>
        <dbReference type="ARBA" id="ARBA00023136"/>
    </source>
</evidence>
<keyword evidence="4" id="KW-0410">Iron transport</keyword>
<dbReference type="Proteomes" id="UP001321520">
    <property type="component" value="Chromosome"/>
</dbReference>
<feature type="short sequence motif" description="TonB C-terminal box" evidence="13">
    <location>
        <begin position="768"/>
        <end position="785"/>
    </location>
</feature>
<dbReference type="InterPro" id="IPR039426">
    <property type="entry name" value="TonB-dep_rcpt-like"/>
</dbReference>
<evidence type="ECO:0000256" key="14">
    <source>
        <dbReference type="RuleBase" id="RU003357"/>
    </source>
</evidence>
<dbReference type="InterPro" id="IPR037066">
    <property type="entry name" value="Plug_dom_sf"/>
</dbReference>
<evidence type="ECO:0000256" key="8">
    <source>
        <dbReference type="ARBA" id="ARBA00023065"/>
    </source>
</evidence>
<evidence type="ECO:0000256" key="2">
    <source>
        <dbReference type="ARBA" id="ARBA00022448"/>
    </source>
</evidence>
<keyword evidence="8" id="KW-0406">Ion transport</keyword>
<evidence type="ECO:0000313" key="18">
    <source>
        <dbReference type="EMBL" id="WKD51463.1"/>
    </source>
</evidence>
<keyword evidence="7" id="KW-0408">Iron</keyword>
<dbReference type="InterPro" id="IPR000531">
    <property type="entry name" value="Beta-barrel_TonB"/>
</dbReference>
<dbReference type="InterPro" id="IPR012910">
    <property type="entry name" value="Plug_dom"/>
</dbReference>
<evidence type="ECO:0000256" key="13">
    <source>
        <dbReference type="PROSITE-ProRule" id="PRU10144"/>
    </source>
</evidence>
<dbReference type="Pfam" id="PF07715">
    <property type="entry name" value="Plug"/>
    <property type="match status" value="1"/>
</dbReference>
<dbReference type="Gene3D" id="2.40.170.20">
    <property type="entry name" value="TonB-dependent receptor, beta-barrel domain"/>
    <property type="match status" value="1"/>
</dbReference>
<dbReference type="PROSITE" id="PS01156">
    <property type="entry name" value="TONB_DEPENDENT_REC_2"/>
    <property type="match status" value="1"/>
</dbReference>
<evidence type="ECO:0000256" key="1">
    <source>
        <dbReference type="ARBA" id="ARBA00004571"/>
    </source>
</evidence>
<name>A0ABY9EEL0_9GAMM</name>
<evidence type="ECO:0000313" key="19">
    <source>
        <dbReference type="Proteomes" id="UP001321520"/>
    </source>
</evidence>
<keyword evidence="18" id="KW-0675">Receptor</keyword>
<evidence type="ECO:0000256" key="11">
    <source>
        <dbReference type="ARBA" id="ARBA00023237"/>
    </source>
</evidence>
<feature type="signal peptide" evidence="15">
    <location>
        <begin position="1"/>
        <end position="25"/>
    </location>
</feature>
<reference evidence="18 19" key="1">
    <citation type="submission" date="2022-05" db="EMBL/GenBank/DDBJ databases">
        <title>Microbulbifer sp. nov., isolated from sponge.</title>
        <authorList>
            <person name="Gao L."/>
        </authorList>
    </citation>
    <scope>NUCLEOTIDE SEQUENCE [LARGE SCALE GENOMIC DNA]</scope>
    <source>
        <strain evidence="18 19">MI-G</strain>
    </source>
</reference>
<evidence type="ECO:0000256" key="15">
    <source>
        <dbReference type="SAM" id="SignalP"/>
    </source>
</evidence>
<evidence type="ECO:0000259" key="16">
    <source>
        <dbReference type="Pfam" id="PF00593"/>
    </source>
</evidence>
<dbReference type="PANTHER" id="PTHR32552:SF89">
    <property type="entry name" value="CATECHOLATE SIDEROPHORE RECEPTOR FIU"/>
    <property type="match status" value="1"/>
</dbReference>
<dbReference type="PANTHER" id="PTHR32552">
    <property type="entry name" value="FERRICHROME IRON RECEPTOR-RELATED"/>
    <property type="match status" value="1"/>
</dbReference>